<dbReference type="InterPro" id="IPR013783">
    <property type="entry name" value="Ig-like_fold"/>
</dbReference>
<protein>
    <recommendedName>
        <fullName evidence="5">Fibronectin type-III domain-containing protein</fullName>
    </recommendedName>
</protein>
<keyword evidence="7" id="KW-1185">Reference proteome</keyword>
<dbReference type="Proteomes" id="UP001500542">
    <property type="component" value="Unassembled WGS sequence"/>
</dbReference>
<feature type="domain" description="Fibronectin type-III" evidence="5">
    <location>
        <begin position="763"/>
        <end position="854"/>
    </location>
</feature>
<feature type="domain" description="Fibronectin type-III" evidence="5">
    <location>
        <begin position="945"/>
        <end position="1037"/>
    </location>
</feature>
<keyword evidence="2" id="KW-0326">Glycosidase</keyword>
<dbReference type="PROSITE" id="PS50853">
    <property type="entry name" value="FN3"/>
    <property type="match status" value="9"/>
</dbReference>
<dbReference type="EMBL" id="BAAAHK010000017">
    <property type="protein sequence ID" value="GAA0954652.1"/>
    <property type="molecule type" value="Genomic_DNA"/>
</dbReference>
<sequence length="1466" mass="155687">MAANSASSRVKLRTKVGTALLTVVAVVLAMIVTPSAATAVTPVGVLSAAQLNTAFKTYGDTSGKWSGGDGTASVPLPDGRVAWLFSDTYIGTVNADGSRPANTPMINNSIVVQSGAGLDTTIFRGTAAAPTAVMPPTADGDFFWVGDGTARDGKLRVAYTRYGRSGQGALDVKLKGTSVATFDPATFALESVTALPVGDKIAWGVELVEDGPITYVYGSEYLEDTGMRFAHLARTNADLTAPLEYWNGTTWVTDEAASARLLSGVGTTFGVQKVGTNWVLVTQQGNGVFHPDMVAYTSPSPTGPWSAPVVLLQAPEGAEGNEKIVYDAHVHPQSAAGGKLLWSYNVNSLNATANTEDAGIYRPRFVETAWPIQPPDPTAVPAKVGGLAVTQNADGEAVLSWQPVAGATKYWLYERNVTDGQTHFARRATSVSSTSTTESYVRDGKTYEFKVAAANNVGEGVPSDVSTLAVHIDPPAAPTGVSAVPDGSTGGVKVSWAGVTGGWNYEIFYRDTTEADSTFESVTVVGGDVRQYQVKSLTLMHPHEFYVIAKGAGGDSAKSAVVTATPVGIPPAAPAALTATTKTNGTVGLSWTASTTPGVWYWVYQRDLTADETEFVRLPLPVSSGTSMEAGYLADGHSYEFAVTAYNDGGESAKVVAAPATSTYPKLPAPTGLVAVAGDGEVKLSWNSLGDDAWYWVYQRDVTDGETTFTKLPLPIAAGTGMTAGYLSNGHTYEFKVSGIGPNGEGALSAAVQSTPKFPTPAPVTGLVAAAQTDGTIKVTWGDVPSTYFWVYQRDVTAGESFVKLEYPTDKGAFTAAYLKHGHVYEFKVQPNANGIDGPISGVVRATSHYNPPPAPTGLVARAMGDATIRLDWNGVANVSFWVYQRDVTAGETTFTKLGLPSLDKTAELGLMKAGHKYEFKVAAENQGGLGALSAVASATSYGGLPVAPKNLTAVAQDGQVKLSWTGSTTSGVQYIVYQRNMTSGDPWERLPLPVTGTSMTAGFLENGQTYAFRVTAQNGIGESGGTNTVQSRPMPPFPTPPTSLTATPGNGFVNLSWSAGTPANILYWVEMRPAGGKWSRLPLPISARTLKVTFLRNAVTYEFRVLSNNLSGTSAPSPVDTARPMPPAPTAPASLTASPGDRRVAINWADSTPAGVYYWVEYRVAGKQWIRLPYPVVGQSYLTVVPLANNTRYEFRVRAANEAGVSAPSPVATATPIPPPPVAPAITYVTEYAGQLSVGWSDNTVEPWESEIRYRSRLTGNTVSKATFYAVTSSSQMLRGGEEFEVIVRTHNSRGWGPWSAPKYGVPRISWNPLSWARIRPGNDGPNELARLLTGGSSCKAARLQIVCFNTDLSHNQMRPLTLGDYLGYPRSESEFDYQIRCEALDAGDISAKHGYSAGQQLGPRLLEHEAVHSEQWAKHGLAFGALYGAAEVYARTHGYFNSYEVAANLFWGGYSTFDYSIHNC</sequence>
<evidence type="ECO:0000256" key="1">
    <source>
        <dbReference type="ARBA" id="ARBA00022737"/>
    </source>
</evidence>
<dbReference type="Pfam" id="PF00041">
    <property type="entry name" value="fn3"/>
    <property type="match status" value="1"/>
</dbReference>
<feature type="domain" description="Fibronectin type-III" evidence="5">
    <location>
        <begin position="667"/>
        <end position="759"/>
    </location>
</feature>
<feature type="region of interest" description="Disordered" evidence="4">
    <location>
        <begin position="1113"/>
        <end position="1139"/>
    </location>
</feature>
<comment type="caution">
    <text evidence="6">The sequence shown here is derived from an EMBL/GenBank/DDBJ whole genome shotgun (WGS) entry which is preliminary data.</text>
</comment>
<reference evidence="6 7" key="1">
    <citation type="journal article" date="2019" name="Int. J. Syst. Evol. Microbiol.">
        <title>The Global Catalogue of Microorganisms (GCM) 10K type strain sequencing project: providing services to taxonomists for standard genome sequencing and annotation.</title>
        <authorList>
            <consortium name="The Broad Institute Genomics Platform"/>
            <consortium name="The Broad Institute Genome Sequencing Center for Infectious Disease"/>
            <person name="Wu L."/>
            <person name="Ma J."/>
        </authorList>
    </citation>
    <scope>NUCLEOTIDE SEQUENCE [LARGE SCALE GENOMIC DNA]</scope>
    <source>
        <strain evidence="6 7">JCM 10977</strain>
    </source>
</reference>
<dbReference type="SMART" id="SM00060">
    <property type="entry name" value="FN3"/>
    <property type="match status" value="10"/>
</dbReference>
<feature type="domain" description="Fibronectin type-III" evidence="5">
    <location>
        <begin position="477"/>
        <end position="572"/>
    </location>
</feature>
<evidence type="ECO:0000259" key="5">
    <source>
        <dbReference type="PROSITE" id="PS50853"/>
    </source>
</evidence>
<evidence type="ECO:0000313" key="7">
    <source>
        <dbReference type="Proteomes" id="UP001500542"/>
    </source>
</evidence>
<keyword evidence="3" id="KW-0624">Polysaccharide degradation</keyword>
<proteinExistence type="predicted"/>
<accession>A0ABN1RBX1</accession>
<keyword evidence="2" id="KW-0378">Hydrolase</keyword>
<gene>
    <name evidence="6" type="ORF">GCM10009554_60700</name>
</gene>
<feature type="domain" description="Fibronectin type-III" evidence="5">
    <location>
        <begin position="573"/>
        <end position="666"/>
    </location>
</feature>
<dbReference type="InterPro" id="IPR003961">
    <property type="entry name" value="FN3_dom"/>
</dbReference>
<dbReference type="RefSeq" id="WP_343977817.1">
    <property type="nucleotide sequence ID" value="NZ_BAAAHK010000017.1"/>
</dbReference>
<feature type="domain" description="Fibronectin type-III" evidence="5">
    <location>
        <begin position="1129"/>
        <end position="1221"/>
    </location>
</feature>
<evidence type="ECO:0000313" key="6">
    <source>
        <dbReference type="EMBL" id="GAA0954652.1"/>
    </source>
</evidence>
<dbReference type="CDD" id="cd00063">
    <property type="entry name" value="FN3"/>
    <property type="match status" value="8"/>
</dbReference>
<dbReference type="InterPro" id="IPR050964">
    <property type="entry name" value="Striated_Muscle_Regulatory"/>
</dbReference>
<name>A0ABN1RBX1_9ACTN</name>
<keyword evidence="3" id="KW-0119">Carbohydrate metabolism</keyword>
<dbReference type="PANTHER" id="PTHR13817">
    <property type="entry name" value="TITIN"/>
    <property type="match status" value="1"/>
</dbReference>
<dbReference type="SUPFAM" id="SSF49265">
    <property type="entry name" value="Fibronectin type III"/>
    <property type="match status" value="6"/>
</dbReference>
<feature type="domain" description="Fibronectin type-III" evidence="5">
    <location>
        <begin position="380"/>
        <end position="475"/>
    </location>
</feature>
<organism evidence="6 7">
    <name type="scientific">Kribbella koreensis</name>
    <dbReference type="NCBI Taxonomy" id="57909"/>
    <lineage>
        <taxon>Bacteria</taxon>
        <taxon>Bacillati</taxon>
        <taxon>Actinomycetota</taxon>
        <taxon>Actinomycetes</taxon>
        <taxon>Propionibacteriales</taxon>
        <taxon>Kribbellaceae</taxon>
        <taxon>Kribbella</taxon>
    </lineage>
</organism>
<feature type="domain" description="Fibronectin type-III" evidence="5">
    <location>
        <begin position="855"/>
        <end position="944"/>
    </location>
</feature>
<feature type="domain" description="Fibronectin type-III" evidence="5">
    <location>
        <begin position="1038"/>
        <end position="1128"/>
    </location>
</feature>
<dbReference type="PANTHER" id="PTHR13817:SF73">
    <property type="entry name" value="FIBRONECTIN TYPE-III DOMAIN-CONTAINING PROTEIN"/>
    <property type="match status" value="1"/>
</dbReference>
<evidence type="ECO:0000256" key="4">
    <source>
        <dbReference type="SAM" id="MobiDB-lite"/>
    </source>
</evidence>
<dbReference type="InterPro" id="IPR036116">
    <property type="entry name" value="FN3_sf"/>
</dbReference>
<dbReference type="Gene3D" id="2.60.40.10">
    <property type="entry name" value="Immunoglobulins"/>
    <property type="match status" value="9"/>
</dbReference>
<evidence type="ECO:0000256" key="2">
    <source>
        <dbReference type="ARBA" id="ARBA00023295"/>
    </source>
</evidence>
<keyword evidence="1" id="KW-0677">Repeat</keyword>
<evidence type="ECO:0000256" key="3">
    <source>
        <dbReference type="ARBA" id="ARBA00023326"/>
    </source>
</evidence>